<name>A0A1C6U1J0_9ACTN</name>
<keyword evidence="3" id="KW-0472">Membrane</keyword>
<evidence type="ECO:0000256" key="2">
    <source>
        <dbReference type="SAM" id="MobiDB-lite"/>
    </source>
</evidence>
<gene>
    <name evidence="4" type="ORF">GA0070604_1552</name>
</gene>
<dbReference type="STRING" id="227316.GA0070604_1552"/>
<evidence type="ECO:0000256" key="3">
    <source>
        <dbReference type="SAM" id="Phobius"/>
    </source>
</evidence>
<evidence type="ECO:0000313" key="4">
    <source>
        <dbReference type="EMBL" id="SCL47749.1"/>
    </source>
</evidence>
<protein>
    <submittedName>
        <fullName evidence="4">Uncharacterized protein</fullName>
    </submittedName>
</protein>
<keyword evidence="3" id="KW-1133">Transmembrane helix</keyword>
<dbReference type="AlphaFoldDB" id="A0A1C6U1J0"/>
<feature type="compositionally biased region" description="Pro residues" evidence="2">
    <location>
        <begin position="54"/>
        <end position="71"/>
    </location>
</feature>
<organism evidence="4 5">
    <name type="scientific">Micromonospora eburnea</name>
    <dbReference type="NCBI Taxonomy" id="227316"/>
    <lineage>
        <taxon>Bacteria</taxon>
        <taxon>Bacillati</taxon>
        <taxon>Actinomycetota</taxon>
        <taxon>Actinomycetes</taxon>
        <taxon>Micromonosporales</taxon>
        <taxon>Micromonosporaceae</taxon>
        <taxon>Micromonospora</taxon>
    </lineage>
</organism>
<feature type="compositionally biased region" description="Low complexity" evidence="2">
    <location>
        <begin position="22"/>
        <end position="37"/>
    </location>
</feature>
<accession>A0A1C6U1J0</accession>
<dbReference type="Proteomes" id="UP000199696">
    <property type="component" value="Unassembled WGS sequence"/>
</dbReference>
<feature type="compositionally biased region" description="Low complexity" evidence="2">
    <location>
        <begin position="72"/>
        <end position="116"/>
    </location>
</feature>
<reference evidence="5" key="1">
    <citation type="submission" date="2016-06" db="EMBL/GenBank/DDBJ databases">
        <authorList>
            <person name="Varghese N."/>
            <person name="Submissions Spin"/>
        </authorList>
    </citation>
    <scope>NUCLEOTIDE SEQUENCE [LARGE SCALE GENOMIC DNA]</scope>
    <source>
        <strain evidence="5">DSM 44814</strain>
    </source>
</reference>
<keyword evidence="3" id="KW-0812">Transmembrane</keyword>
<feature type="transmembrane region" description="Helical" evidence="3">
    <location>
        <begin position="213"/>
        <end position="234"/>
    </location>
</feature>
<feature type="region of interest" description="Disordered" evidence="2">
    <location>
        <begin position="1"/>
        <end position="154"/>
    </location>
</feature>
<keyword evidence="5" id="KW-1185">Reference proteome</keyword>
<sequence length="339" mass="34399">MSQPPTGAEGYPPQPPGGTVYGAGQPVPQQPAAGQAPTEPFPAAQPPAGQAPTEPFPPAQPPAQPPFPPAQPAAQPFPAAQPAAQPFPAAQPAAQPFPAAQPAAQPFPAAQPAAQQYGVSEPARPQPAPPFPAPPVPGQYAPGAAPVSAPGAAPVSAPGYPQPMSAPPMSAPPMSAPPVSGPGFGTQPMSAPPGVVPPYGAPAAGGRRGRSTLVLALVAGLLLVLGGVMTGFYVNTNGKLHVSEKKVSQRDGTIEANRQEIDKLKADLQSVRDKLADTEQDLTGTKNDRDEQARQKKVIANCLDKLTTGLAAASRGDKAAFDKATKGLDKICDEADNYL</sequence>
<dbReference type="RefSeq" id="WP_244162268.1">
    <property type="nucleotide sequence ID" value="NZ_FMHY01000002.1"/>
</dbReference>
<feature type="compositionally biased region" description="Pro residues" evidence="2">
    <location>
        <begin position="124"/>
        <end position="137"/>
    </location>
</feature>
<evidence type="ECO:0000256" key="1">
    <source>
        <dbReference type="SAM" id="Coils"/>
    </source>
</evidence>
<feature type="coiled-coil region" evidence="1">
    <location>
        <begin position="254"/>
        <end position="295"/>
    </location>
</feature>
<evidence type="ECO:0000313" key="5">
    <source>
        <dbReference type="Proteomes" id="UP000199696"/>
    </source>
</evidence>
<keyword evidence="1" id="KW-0175">Coiled coil</keyword>
<dbReference type="EMBL" id="FMHY01000002">
    <property type="protein sequence ID" value="SCL47749.1"/>
    <property type="molecule type" value="Genomic_DNA"/>
</dbReference>
<proteinExistence type="predicted"/>
<feature type="compositionally biased region" description="Low complexity" evidence="2">
    <location>
        <begin position="138"/>
        <end position="154"/>
    </location>
</feature>